<evidence type="ECO:0000313" key="2">
    <source>
        <dbReference type="Proteomes" id="UP000271162"/>
    </source>
</evidence>
<keyword evidence="2" id="KW-1185">Reference proteome</keyword>
<dbReference type="WBParaSite" id="NBR_0001567601-mRNA-1">
    <property type="protein sequence ID" value="NBR_0001567601-mRNA-1"/>
    <property type="gene ID" value="NBR_0001567601"/>
</dbReference>
<dbReference type="EMBL" id="UYSL01021840">
    <property type="protein sequence ID" value="VDL79271.1"/>
    <property type="molecule type" value="Genomic_DNA"/>
</dbReference>
<dbReference type="Proteomes" id="UP000271162">
    <property type="component" value="Unassembled WGS sequence"/>
</dbReference>
<accession>A0A0N4YFX1</accession>
<reference evidence="1 2" key="2">
    <citation type="submission" date="2018-11" db="EMBL/GenBank/DDBJ databases">
        <authorList>
            <consortium name="Pathogen Informatics"/>
        </authorList>
    </citation>
    <scope>NUCLEOTIDE SEQUENCE [LARGE SCALE GENOMIC DNA]</scope>
</reference>
<evidence type="ECO:0000313" key="1">
    <source>
        <dbReference type="EMBL" id="VDL79271.1"/>
    </source>
</evidence>
<reference evidence="3" key="1">
    <citation type="submission" date="2017-02" db="UniProtKB">
        <authorList>
            <consortium name="WormBaseParasite"/>
        </authorList>
    </citation>
    <scope>IDENTIFICATION</scope>
</reference>
<organism evidence="3">
    <name type="scientific">Nippostrongylus brasiliensis</name>
    <name type="common">Rat hookworm</name>
    <dbReference type="NCBI Taxonomy" id="27835"/>
    <lineage>
        <taxon>Eukaryota</taxon>
        <taxon>Metazoa</taxon>
        <taxon>Ecdysozoa</taxon>
        <taxon>Nematoda</taxon>
        <taxon>Chromadorea</taxon>
        <taxon>Rhabditida</taxon>
        <taxon>Rhabditina</taxon>
        <taxon>Rhabditomorpha</taxon>
        <taxon>Strongyloidea</taxon>
        <taxon>Heligmosomidae</taxon>
        <taxon>Nippostrongylus</taxon>
    </lineage>
</organism>
<protein>
    <submittedName>
        <fullName evidence="3">Reverse transcriptase domain-containing protein</fullName>
    </submittedName>
</protein>
<evidence type="ECO:0000313" key="3">
    <source>
        <dbReference type="WBParaSite" id="NBR_0001567601-mRNA-1"/>
    </source>
</evidence>
<dbReference type="AlphaFoldDB" id="A0A0N4YFX1"/>
<dbReference type="STRING" id="27835.A0A0N4YFX1"/>
<sequence>MEKCVRQGGTISQKMFIAALQWVMESLNSNERRIRVDGKFLSNLRFADDVVIETMLRALDEAGRGLDRKKSPFMKNSCCDGATSNSMFTWGAPRCFGVF</sequence>
<name>A0A0N4YFX1_NIPBR</name>
<gene>
    <name evidence="1" type="ORF">NBR_LOCUS15677</name>
</gene>
<proteinExistence type="predicted"/>